<proteinExistence type="predicted"/>
<name>A0ABD1AQH4_CARAN</name>
<dbReference type="EMBL" id="JBANAX010000432">
    <property type="protein sequence ID" value="KAL1208977.1"/>
    <property type="molecule type" value="Genomic_DNA"/>
</dbReference>
<keyword evidence="2" id="KW-1185">Reference proteome</keyword>
<dbReference type="Proteomes" id="UP001558713">
    <property type="component" value="Unassembled WGS sequence"/>
</dbReference>
<accession>A0ABD1AQH4</accession>
<evidence type="ECO:0000313" key="2">
    <source>
        <dbReference type="Proteomes" id="UP001558713"/>
    </source>
</evidence>
<reference evidence="1 2" key="1">
    <citation type="submission" date="2024-04" db="EMBL/GenBank/DDBJ databases">
        <title>Genome assembly C_amara_ONT_v2.</title>
        <authorList>
            <person name="Yant L."/>
            <person name="Moore C."/>
            <person name="Slenker M."/>
        </authorList>
    </citation>
    <scope>NUCLEOTIDE SEQUENCE [LARGE SCALE GENOMIC DNA]</scope>
    <source>
        <tissue evidence="1">Leaf</tissue>
    </source>
</reference>
<organism evidence="1 2">
    <name type="scientific">Cardamine amara subsp. amara</name>
    <dbReference type="NCBI Taxonomy" id="228776"/>
    <lineage>
        <taxon>Eukaryota</taxon>
        <taxon>Viridiplantae</taxon>
        <taxon>Streptophyta</taxon>
        <taxon>Embryophyta</taxon>
        <taxon>Tracheophyta</taxon>
        <taxon>Spermatophyta</taxon>
        <taxon>Magnoliopsida</taxon>
        <taxon>eudicotyledons</taxon>
        <taxon>Gunneridae</taxon>
        <taxon>Pentapetalae</taxon>
        <taxon>rosids</taxon>
        <taxon>malvids</taxon>
        <taxon>Brassicales</taxon>
        <taxon>Brassicaceae</taxon>
        <taxon>Cardamineae</taxon>
        <taxon>Cardamine</taxon>
    </lineage>
</organism>
<gene>
    <name evidence="1" type="ORF">V5N11_004058</name>
</gene>
<comment type="caution">
    <text evidence="1">The sequence shown here is derived from an EMBL/GenBank/DDBJ whole genome shotgun (WGS) entry which is preliminary data.</text>
</comment>
<protein>
    <submittedName>
        <fullName evidence="1">Nuclear pore complex protein</fullName>
    </submittedName>
</protein>
<dbReference type="AlphaFoldDB" id="A0ABD1AQH4"/>
<evidence type="ECO:0000313" key="1">
    <source>
        <dbReference type="EMBL" id="KAL1208977.1"/>
    </source>
</evidence>
<sequence length="82" mass="9357">MVLAQDEEYMITTEERTMSEPDDVQPTFADCKRFLHLSKIAYVAAKDADSKFKVERVEADLKLLKLHGEIIKGLATDEQARN</sequence>